<sequence length="250" mass="26647">MLDQVVEAKDIIRKPAARFQASGFPGVIAGPAPAQGPRTGGQVRRAGAADGGSRAGELRERRETLPEAEARRAVRLPAGSRQAAGGERGARPAGGVHPETARGPELRDEGLSVQRAEGQVDAHHGPAGGHRQARAPAEEGAEGAGAPAADGRPDQLPGVQGARVADEPAALPLSMRLRRVPKVLQDGPWLLPDLQDGDRRVRRRRRSPTETCGPAAELHRAHPEDLLRRRRHRDHDHAGGERVDVTLDLM</sequence>
<feature type="compositionally biased region" description="Basic and acidic residues" evidence="1">
    <location>
        <begin position="99"/>
        <end position="110"/>
    </location>
</feature>
<feature type="region of interest" description="Disordered" evidence="1">
    <location>
        <begin position="23"/>
        <end position="161"/>
    </location>
</feature>
<reference evidence="2" key="1">
    <citation type="submission" date="2023-06" db="EMBL/GenBank/DDBJ databases">
        <authorList>
            <person name="Kurt Z."/>
        </authorList>
    </citation>
    <scope>NUCLEOTIDE SEQUENCE</scope>
</reference>
<evidence type="ECO:0000256" key="1">
    <source>
        <dbReference type="SAM" id="MobiDB-lite"/>
    </source>
</evidence>
<dbReference type="AlphaFoldDB" id="A0AA86RAB2"/>
<evidence type="ECO:0000313" key="4">
    <source>
        <dbReference type="Proteomes" id="UP001642409"/>
    </source>
</evidence>
<dbReference type="Proteomes" id="UP001642409">
    <property type="component" value="Unassembled WGS sequence"/>
</dbReference>
<dbReference type="EMBL" id="CATOUU010001054">
    <property type="protein sequence ID" value="CAI9969123.1"/>
    <property type="molecule type" value="Genomic_DNA"/>
</dbReference>
<feature type="region of interest" description="Disordered" evidence="1">
    <location>
        <begin position="231"/>
        <end position="250"/>
    </location>
</feature>
<reference evidence="3 4" key="2">
    <citation type="submission" date="2024-07" db="EMBL/GenBank/DDBJ databases">
        <authorList>
            <person name="Akdeniz Z."/>
        </authorList>
    </citation>
    <scope>NUCLEOTIDE SEQUENCE [LARGE SCALE GENOMIC DNA]</scope>
</reference>
<organism evidence="2">
    <name type="scientific">Hexamita inflata</name>
    <dbReference type="NCBI Taxonomy" id="28002"/>
    <lineage>
        <taxon>Eukaryota</taxon>
        <taxon>Metamonada</taxon>
        <taxon>Diplomonadida</taxon>
        <taxon>Hexamitidae</taxon>
        <taxon>Hexamitinae</taxon>
        <taxon>Hexamita</taxon>
    </lineage>
</organism>
<comment type="caution">
    <text evidence="2">The sequence shown here is derived from an EMBL/GenBank/DDBJ whole genome shotgun (WGS) entry which is preliminary data.</text>
</comment>
<gene>
    <name evidence="3" type="ORF">HINF_LOCUS43946</name>
    <name evidence="2" type="ORF">HINF_LOCUS56768</name>
</gene>
<feature type="compositionally biased region" description="Basic and acidic residues" evidence="1">
    <location>
        <begin position="235"/>
        <end position="250"/>
    </location>
</feature>
<name>A0AA86RAB2_9EUKA</name>
<feature type="compositionally biased region" description="Low complexity" evidence="1">
    <location>
        <begin position="78"/>
        <end position="95"/>
    </location>
</feature>
<accession>A0AA86RAB2</accession>
<dbReference type="EMBL" id="CAXDID020000185">
    <property type="protein sequence ID" value="CAL6050562.1"/>
    <property type="molecule type" value="Genomic_DNA"/>
</dbReference>
<protein>
    <submittedName>
        <fullName evidence="3">Hypothetical_protein</fullName>
    </submittedName>
</protein>
<keyword evidence="4" id="KW-1185">Reference proteome</keyword>
<evidence type="ECO:0000313" key="3">
    <source>
        <dbReference type="EMBL" id="CAL6050562.1"/>
    </source>
</evidence>
<evidence type="ECO:0000313" key="2">
    <source>
        <dbReference type="EMBL" id="CAI9969123.1"/>
    </source>
</evidence>
<feature type="compositionally biased region" description="Basic and acidic residues" evidence="1">
    <location>
        <begin position="56"/>
        <end position="72"/>
    </location>
</feature>
<proteinExistence type="predicted"/>